<dbReference type="InterPro" id="IPR006685">
    <property type="entry name" value="MscS_channel_2nd"/>
</dbReference>
<dbReference type="PANTHER" id="PTHR30414:SF0">
    <property type="entry name" value="MINICONDUCTANCE MECHANOSENSITIVE CHANNEL YBDG"/>
    <property type="match status" value="1"/>
</dbReference>
<dbReference type="Pfam" id="PF00924">
    <property type="entry name" value="MS_channel_2nd"/>
    <property type="match status" value="1"/>
</dbReference>
<feature type="transmembrane region" description="Helical" evidence="5">
    <location>
        <begin position="125"/>
        <end position="145"/>
    </location>
</feature>
<organism evidence="7 8">
    <name type="scientific">Hallerella porci</name>
    <dbReference type="NCBI Taxonomy" id="1945871"/>
    <lineage>
        <taxon>Bacteria</taxon>
        <taxon>Pseudomonadati</taxon>
        <taxon>Fibrobacterota</taxon>
        <taxon>Fibrobacteria</taxon>
        <taxon>Fibrobacterales</taxon>
        <taxon>Fibrobacteraceae</taxon>
        <taxon>Hallerella</taxon>
    </lineage>
</organism>
<accession>A0ABX5LP08</accession>
<feature type="transmembrane region" description="Helical" evidence="5">
    <location>
        <begin position="91"/>
        <end position="113"/>
    </location>
</feature>
<dbReference type="Gene3D" id="2.30.30.60">
    <property type="match status" value="1"/>
</dbReference>
<dbReference type="InterPro" id="IPR023408">
    <property type="entry name" value="MscS_beta-dom_sf"/>
</dbReference>
<evidence type="ECO:0000256" key="5">
    <source>
        <dbReference type="SAM" id="Phobius"/>
    </source>
</evidence>
<gene>
    <name evidence="7" type="ORF">B0H50_10227</name>
</gene>
<sequence>MIQFYETYRGLIILVAISILALIISRHLLYPFFKKIAEKSSNKFDDLLIQRRTIERAVHIVPAIILYVGMPHVLASTTVLFHTLYTLNNLYFIFIGFLIFDSFLHACADHILLNSNKQGLPIQGVRQAILLVGFLACAILVISQITGKSPVILLSGLGALAAVFMLIFRDPILGFTAGIQIAMFDLVRTGDWIEVSKEGIDGTVDAVSLTSIRISNWDNTTSVLPTYSLVSTTFKNWRQMQDTSRRRVQRSILIDANSLHTLSADKMQTLEKNPLYAPALQKLSSRLSAGELPLNLTAFRLCIDAFLRSIPEIDPKYTLIVREKESNGKGIPLEIYIFTSISQWAAYEDFSSTLVDRLIAKLPEFDLKLYQLSQAE</sequence>
<keyword evidence="3 5" id="KW-1133">Transmembrane helix</keyword>
<dbReference type="RefSeq" id="WP_109587152.1">
    <property type="nucleotide sequence ID" value="NZ_QGHD01000002.1"/>
</dbReference>
<keyword evidence="2 5" id="KW-0812">Transmembrane</keyword>
<evidence type="ECO:0000256" key="1">
    <source>
        <dbReference type="ARBA" id="ARBA00004370"/>
    </source>
</evidence>
<protein>
    <submittedName>
        <fullName evidence="7">Miniconductance mechanosensitive channel</fullName>
    </submittedName>
</protein>
<dbReference type="EMBL" id="QGHD01000002">
    <property type="protein sequence ID" value="PWL03856.1"/>
    <property type="molecule type" value="Genomic_DNA"/>
</dbReference>
<dbReference type="InterPro" id="IPR010920">
    <property type="entry name" value="LSM_dom_sf"/>
</dbReference>
<dbReference type="PANTHER" id="PTHR30414">
    <property type="entry name" value="MINICONDUCTANCE MECHANOSENSITIVE CHANNEL YBDG"/>
    <property type="match status" value="1"/>
</dbReference>
<evidence type="ECO:0000256" key="3">
    <source>
        <dbReference type="ARBA" id="ARBA00022989"/>
    </source>
</evidence>
<dbReference type="InterPro" id="IPR030192">
    <property type="entry name" value="YbdG"/>
</dbReference>
<name>A0ABX5LP08_9BACT</name>
<evidence type="ECO:0000313" key="8">
    <source>
        <dbReference type="Proteomes" id="UP000245523"/>
    </source>
</evidence>
<comment type="caution">
    <text evidence="7">The sequence shown here is derived from an EMBL/GenBank/DDBJ whole genome shotgun (WGS) entry which is preliminary data.</text>
</comment>
<keyword evidence="4 5" id="KW-0472">Membrane</keyword>
<proteinExistence type="predicted"/>
<keyword evidence="8" id="KW-1185">Reference proteome</keyword>
<feature type="transmembrane region" description="Helical" evidence="5">
    <location>
        <begin position="60"/>
        <end position="85"/>
    </location>
</feature>
<reference evidence="7 8" key="1">
    <citation type="submission" date="2018-05" db="EMBL/GenBank/DDBJ databases">
        <title>Animal gut microbial communities from fecal samples from Wisconsin, USA.</title>
        <authorList>
            <person name="Neumann A."/>
        </authorList>
    </citation>
    <scope>NUCLEOTIDE SEQUENCE [LARGE SCALE GENOMIC DNA]</scope>
    <source>
        <strain evidence="7 8">UWS4</strain>
    </source>
</reference>
<feature type="transmembrane region" description="Helical" evidence="5">
    <location>
        <begin position="151"/>
        <end position="168"/>
    </location>
</feature>
<evidence type="ECO:0000256" key="2">
    <source>
        <dbReference type="ARBA" id="ARBA00022692"/>
    </source>
</evidence>
<comment type="subcellular location">
    <subcellularLocation>
        <location evidence="1">Membrane</location>
    </subcellularLocation>
</comment>
<dbReference type="SUPFAM" id="SSF50182">
    <property type="entry name" value="Sm-like ribonucleoproteins"/>
    <property type="match status" value="1"/>
</dbReference>
<dbReference type="Proteomes" id="UP000245523">
    <property type="component" value="Unassembled WGS sequence"/>
</dbReference>
<evidence type="ECO:0000259" key="6">
    <source>
        <dbReference type="Pfam" id="PF00924"/>
    </source>
</evidence>
<feature type="domain" description="Mechanosensitive ion channel MscS" evidence="6">
    <location>
        <begin position="171"/>
        <end position="238"/>
    </location>
</feature>
<evidence type="ECO:0000256" key="4">
    <source>
        <dbReference type="ARBA" id="ARBA00023136"/>
    </source>
</evidence>
<evidence type="ECO:0000313" key="7">
    <source>
        <dbReference type="EMBL" id="PWL03856.1"/>
    </source>
</evidence>
<feature type="transmembrane region" description="Helical" evidence="5">
    <location>
        <begin position="12"/>
        <end position="33"/>
    </location>
</feature>